<dbReference type="Proteomes" id="UP000184522">
    <property type="component" value="Unassembled WGS sequence"/>
</dbReference>
<reference evidence="3" key="1">
    <citation type="submission" date="2016-11" db="EMBL/GenBank/DDBJ databases">
        <authorList>
            <person name="Varghese N."/>
            <person name="Submissions S."/>
        </authorList>
    </citation>
    <scope>NUCLEOTIDE SEQUENCE [LARGE SCALE GENOMIC DNA]</scope>
    <source>
        <strain evidence="3">DSM 25330</strain>
    </source>
</reference>
<feature type="domain" description="AB hydrolase-1" evidence="1">
    <location>
        <begin position="36"/>
        <end position="260"/>
    </location>
</feature>
<dbReference type="EMBL" id="FQWS01000001">
    <property type="protein sequence ID" value="SHG86974.1"/>
    <property type="molecule type" value="Genomic_DNA"/>
</dbReference>
<dbReference type="AlphaFoldDB" id="A0A1M5NBN6"/>
<dbReference type="PANTHER" id="PTHR43798">
    <property type="entry name" value="MONOACYLGLYCEROL LIPASE"/>
    <property type="match status" value="1"/>
</dbReference>
<dbReference type="STRING" id="1089305.SAMN05444148_1149"/>
<dbReference type="Gene3D" id="3.40.50.1820">
    <property type="entry name" value="alpha/beta hydrolase"/>
    <property type="match status" value="1"/>
</dbReference>
<name>A0A1M5NBN6_9FLAO</name>
<proteinExistence type="predicted"/>
<sequence>MKTIGATSVFKIYICSMTLNYKNISINYTVKGEGDALVLLHGFLETIDMWTDFVPVLSRTRKVICIDLLGHGKTECLGYIHSMENMAEAVFAVLKYLRIEEISCVGHSMGGYVALALAEIYPNLVKDLCLLNSTFEADDHERKVLRARAAQMATTNYENLVRMSFVNLFAPESKVPFASEIKKALAIGLQTPVQGFIAGHKGMAIRPNRYEVFKAIKGKKVIVIGQKDWIVDEDLLVEKSKNTGIETVIFSQGHMSHIENKYELSYFLKRFIEK</sequence>
<dbReference type="PRINTS" id="PR00111">
    <property type="entry name" value="ABHYDROLASE"/>
</dbReference>
<dbReference type="InterPro" id="IPR029058">
    <property type="entry name" value="AB_hydrolase_fold"/>
</dbReference>
<evidence type="ECO:0000313" key="2">
    <source>
        <dbReference type="EMBL" id="SHG86974.1"/>
    </source>
</evidence>
<organism evidence="2 3">
    <name type="scientific">Winogradskyella jejuensis</name>
    <dbReference type="NCBI Taxonomy" id="1089305"/>
    <lineage>
        <taxon>Bacteria</taxon>
        <taxon>Pseudomonadati</taxon>
        <taxon>Bacteroidota</taxon>
        <taxon>Flavobacteriia</taxon>
        <taxon>Flavobacteriales</taxon>
        <taxon>Flavobacteriaceae</taxon>
        <taxon>Winogradskyella</taxon>
    </lineage>
</organism>
<dbReference type="Pfam" id="PF00561">
    <property type="entry name" value="Abhydrolase_1"/>
    <property type="match status" value="1"/>
</dbReference>
<dbReference type="InterPro" id="IPR050266">
    <property type="entry name" value="AB_hydrolase_sf"/>
</dbReference>
<evidence type="ECO:0000313" key="3">
    <source>
        <dbReference type="Proteomes" id="UP000184522"/>
    </source>
</evidence>
<dbReference type="SUPFAM" id="SSF53474">
    <property type="entry name" value="alpha/beta-Hydrolases"/>
    <property type="match status" value="1"/>
</dbReference>
<accession>A0A1M5NBN6</accession>
<dbReference type="InterPro" id="IPR000073">
    <property type="entry name" value="AB_hydrolase_1"/>
</dbReference>
<evidence type="ECO:0000259" key="1">
    <source>
        <dbReference type="Pfam" id="PF00561"/>
    </source>
</evidence>
<protein>
    <submittedName>
        <fullName evidence="2">Pimeloyl-ACP methyl ester carboxylesterase</fullName>
    </submittedName>
</protein>
<gene>
    <name evidence="2" type="ORF">SAMN05444148_1149</name>
</gene>
<keyword evidence="3" id="KW-1185">Reference proteome</keyword>